<comment type="caution">
    <text evidence="1">The sequence shown here is derived from an EMBL/GenBank/DDBJ whole genome shotgun (WGS) entry which is preliminary data.</text>
</comment>
<reference evidence="1 2" key="1">
    <citation type="submission" date="2015-01" db="EMBL/GenBank/DDBJ databases">
        <title>Evolution of Trichinella species and genotypes.</title>
        <authorList>
            <person name="Korhonen P.K."/>
            <person name="Edoardo P."/>
            <person name="Giuseppe L.R."/>
            <person name="Gasser R.B."/>
        </authorList>
    </citation>
    <scope>NUCLEOTIDE SEQUENCE [LARGE SCALE GENOMIC DNA]</scope>
    <source>
        <strain evidence="1">ISS1029</strain>
    </source>
</reference>
<sequence>LKNAHPFWPPLARQQARESCEKRLFKTFEKCATFLSAAGQAAGPGKLRKMTFYYF</sequence>
<evidence type="ECO:0000313" key="1">
    <source>
        <dbReference type="EMBL" id="KRY96299.1"/>
    </source>
</evidence>
<feature type="non-terminal residue" evidence="1">
    <location>
        <position position="55"/>
    </location>
</feature>
<organism evidence="1 2">
    <name type="scientific">Trichinella zimbabwensis</name>
    <dbReference type="NCBI Taxonomy" id="268475"/>
    <lineage>
        <taxon>Eukaryota</taxon>
        <taxon>Metazoa</taxon>
        <taxon>Ecdysozoa</taxon>
        <taxon>Nematoda</taxon>
        <taxon>Enoplea</taxon>
        <taxon>Dorylaimia</taxon>
        <taxon>Trichinellida</taxon>
        <taxon>Trichinellidae</taxon>
        <taxon>Trichinella</taxon>
    </lineage>
</organism>
<name>A0A0V1GDI7_9BILA</name>
<evidence type="ECO:0000313" key="2">
    <source>
        <dbReference type="Proteomes" id="UP000055024"/>
    </source>
</evidence>
<dbReference type="Proteomes" id="UP000055024">
    <property type="component" value="Unassembled WGS sequence"/>
</dbReference>
<proteinExistence type="predicted"/>
<dbReference type="EMBL" id="JYDP01002963">
    <property type="protein sequence ID" value="KRY96299.1"/>
    <property type="molecule type" value="Genomic_DNA"/>
</dbReference>
<accession>A0A0V1GDI7</accession>
<keyword evidence="2" id="KW-1185">Reference proteome</keyword>
<protein>
    <submittedName>
        <fullName evidence="1">Uncharacterized protein</fullName>
    </submittedName>
</protein>
<dbReference type="AlphaFoldDB" id="A0A0V1GDI7"/>
<gene>
    <name evidence="1" type="ORF">T11_14350</name>
</gene>
<feature type="non-terminal residue" evidence="1">
    <location>
        <position position="1"/>
    </location>
</feature>